<organism evidence="3 4">
    <name type="scientific">Exiguobacterium indicum</name>
    <dbReference type="NCBI Taxonomy" id="296995"/>
    <lineage>
        <taxon>Bacteria</taxon>
        <taxon>Bacillati</taxon>
        <taxon>Bacillota</taxon>
        <taxon>Bacilli</taxon>
        <taxon>Bacillales</taxon>
        <taxon>Bacillales Family XII. Incertae Sedis</taxon>
        <taxon>Exiguobacterium</taxon>
    </lineage>
</organism>
<dbReference type="EMBL" id="LNQL01000001">
    <property type="protein sequence ID" value="KSU49926.1"/>
    <property type="molecule type" value="Genomic_DNA"/>
</dbReference>
<dbReference type="AlphaFoldDB" id="A0A0V8GIF9"/>
<name>A0A0V8GIF9_9BACL</name>
<keyword evidence="1" id="KW-0812">Transmembrane</keyword>
<dbReference type="RefSeq" id="WP_058264551.1">
    <property type="nucleotide sequence ID" value="NZ_FMYN01000001.1"/>
</dbReference>
<dbReference type="InterPro" id="IPR013783">
    <property type="entry name" value="Ig-like_fold"/>
</dbReference>
<feature type="transmembrane region" description="Helical" evidence="1">
    <location>
        <begin position="12"/>
        <end position="32"/>
    </location>
</feature>
<gene>
    <name evidence="3" type="ORF">AS033_00745</name>
</gene>
<evidence type="ECO:0000259" key="2">
    <source>
        <dbReference type="Pfam" id="PF17936"/>
    </source>
</evidence>
<dbReference type="InterPro" id="IPR041498">
    <property type="entry name" value="Big_6"/>
</dbReference>
<evidence type="ECO:0000313" key="3">
    <source>
        <dbReference type="EMBL" id="KSU49926.1"/>
    </source>
</evidence>
<dbReference type="Proteomes" id="UP000053797">
    <property type="component" value="Unassembled WGS sequence"/>
</dbReference>
<evidence type="ECO:0000313" key="4">
    <source>
        <dbReference type="Proteomes" id="UP000053797"/>
    </source>
</evidence>
<proteinExistence type="predicted"/>
<sequence length="1041" mass="116598">MESKGEKELKQTIVGYVLGVLLCFLLPGMVLATEHPTLLPYKVEDQILKGKAEAKTTVHVHVDDILYTSQADESGSFSIKLPQPVGMKSVHLYILDIDGYKENQISYEPTNPTPTVEPLPSVTYVGQTENSFYLMTSPDATIYASYEGDIYTGRHQLLVPKGVTSEMRVYAKTDQGAKSETTLLSTKVPAKIAIEPYAFETKQFVGKAWPYAVLTFKDEETGAAWTVVADPKGNVAFPYTPTLETVKTGRTLQVVSAGSVSTKTTAILSAYQPSPSAAYYLLVEAPQNQIAGLTYPNSQVLLDDTICATSDATGYFQCDVTEMQEPVHEVTFKHDEQSRSTFVELPARPESFPLTLDQPISSEHPVLSGKTIPKRDFRVEYDGLRFPLTSDENGQFHMAFPRQYKGEIRLSVRSLDGTFYEVRSWTVKDRRPLAKPAMSFNGNTLELTNPLKGLPDVTGKIIIEHADGSFDAQTFLFPKRDTEGQPVQITGIQEGDRYTLTLVTDEQDVRKATFEGVLHPLTEMNLDSFGPYDQTLTGKGEPGTRIRLEMPIAYDAYNSGGYTIFEGTVSKDGKFLLKTASIDTSKTRSIDYSGWMRISITRPGTKDILKYNRQLTDETVPAIRIPKISDSKREVLFKSDDLLKSADVRYYKGETLVKTVKLDLSRFGFYRHTWDSQTSRTFKQDGITRIEVRGTNRSDMTSDWVSTSILSTTYPPLTVYEMRFGETVLQAKTAPRKKVQAVIGEQKYEAIADTKGLVTMRLKRALTQQDIVRVTIRNEAGTAKTTEKRPVDYPVQDIHWSEKKNKIWFVTQDTHLRPSRYTFKINGKEVKLAGTRPRSVFTLPKKMKAPFQVELTLRNSDGTARATLKKTIRSTYQNQKVTKLTASAKTRLIKGIAQPYHAVEAYDDNDMNLAGVDLYQDQQFSMKAYRALRIGKTITIHSRDPFGQRSIVSLKIKDDIAPKTPTVSRVTSKSTRITGKTEAKANVVVTYKKKAYRTQADAKGNYLLRINAWKAGETVSIYAEDASKNRSATVITKIVKS</sequence>
<reference evidence="3 4" key="1">
    <citation type="journal article" date="2015" name="Int. J. Syst. Evol. Microbiol.">
        <title>Exiguobacterium enclense sp. nov., isolated from sediment.</title>
        <authorList>
            <person name="Dastager S.G."/>
            <person name="Mawlankar R."/>
            <person name="Sonalkar V.V."/>
            <person name="Thorat M.N."/>
            <person name="Mual P."/>
            <person name="Verma A."/>
            <person name="Krishnamurthi S."/>
            <person name="Tang S.K."/>
            <person name="Li W.J."/>
        </authorList>
    </citation>
    <scope>NUCLEOTIDE SEQUENCE [LARGE SCALE GENOMIC DNA]</scope>
    <source>
        <strain evidence="3 4">NIO-1109</strain>
    </source>
</reference>
<dbReference type="Gene3D" id="2.60.40.10">
    <property type="entry name" value="Immunoglobulins"/>
    <property type="match status" value="1"/>
</dbReference>
<keyword evidence="1" id="KW-0472">Membrane</keyword>
<comment type="caution">
    <text evidence="3">The sequence shown here is derived from an EMBL/GenBank/DDBJ whole genome shotgun (WGS) entry which is preliminary data.</text>
</comment>
<keyword evidence="1" id="KW-1133">Transmembrane helix</keyword>
<feature type="domain" description="Bacterial Ig" evidence="2">
    <location>
        <begin position="961"/>
        <end position="1034"/>
    </location>
</feature>
<dbReference type="Pfam" id="PF17936">
    <property type="entry name" value="Big_6"/>
    <property type="match status" value="1"/>
</dbReference>
<evidence type="ECO:0000256" key="1">
    <source>
        <dbReference type="SAM" id="Phobius"/>
    </source>
</evidence>
<accession>A0A0V8GIF9</accession>
<protein>
    <recommendedName>
        <fullName evidence="2">Bacterial Ig domain-containing protein</fullName>
    </recommendedName>
</protein>